<dbReference type="GO" id="GO:0005615">
    <property type="term" value="C:extracellular space"/>
    <property type="evidence" value="ECO:0007669"/>
    <property type="project" value="TreeGrafter"/>
</dbReference>
<evidence type="ECO:0000313" key="7">
    <source>
        <dbReference type="EnsemblMetazoa" id="ACUA024432-PA"/>
    </source>
</evidence>
<keyword evidence="2" id="KW-0325">Glycoprotein</keyword>
<evidence type="ECO:0000259" key="6">
    <source>
        <dbReference type="Pfam" id="PF17900"/>
    </source>
</evidence>
<dbReference type="InterPro" id="IPR001930">
    <property type="entry name" value="Peptidase_M1"/>
</dbReference>
<dbReference type="SUPFAM" id="SSF63737">
    <property type="entry name" value="Leukotriene A4 hydrolase N-terminal domain"/>
    <property type="match status" value="1"/>
</dbReference>
<dbReference type="SUPFAM" id="SSF55486">
    <property type="entry name" value="Metalloproteases ('zincins'), catalytic domain"/>
    <property type="match status" value="1"/>
</dbReference>
<keyword evidence="2" id="KW-0336">GPI-anchor</keyword>
<dbReference type="CDD" id="cd09601">
    <property type="entry name" value="M1_APN-Q_like"/>
    <property type="match status" value="1"/>
</dbReference>
<sequence>MVRSWILVSIGLCCLVAPNDRFVRAEVRPPFKTGGIYEDEPQLLLDESERSDASVEQGAVVPAQAVDERYRLPKTSVPIHYDLHLRTEIHRNERSFTGSVAIQLQVLEATSTLVLHNRALSIASAKLSSLPNGVTGTPTPIGDATFSTDTTFEHITFTSPMLLQPGYYLLEVSFEGRLATNDDGFYVSSYVADSGERRYDTGVRASTYDLTIDNLFTDFAHRYLATTQFESTSARMAFPCYDEPALKATFTVSITHSVTYSAISNMPQQETITEDDMRTTVFQRTPLMSTYLLAFVVSDFQYRINGPQRVYVRPNAIQEATFALEAGVKILKALDDHLDIPYSAYMPKLFQIAVPDFAAGAMENWGLVTYR</sequence>
<keyword evidence="8" id="KW-1185">Reference proteome</keyword>
<dbReference type="GO" id="GO:0005737">
    <property type="term" value="C:cytoplasm"/>
    <property type="evidence" value="ECO:0007669"/>
    <property type="project" value="TreeGrafter"/>
</dbReference>
<dbReference type="GO" id="GO:0006508">
    <property type="term" value="P:proteolysis"/>
    <property type="evidence" value="ECO:0007669"/>
    <property type="project" value="InterPro"/>
</dbReference>
<keyword evidence="3" id="KW-0449">Lipoprotein</keyword>
<proteinExistence type="predicted"/>
<dbReference type="Gene3D" id="3.30.2010.30">
    <property type="match status" value="1"/>
</dbReference>
<dbReference type="InterPro" id="IPR050344">
    <property type="entry name" value="Peptidase_M1_aminopeptidases"/>
</dbReference>
<name>A0A182MRD1_9DIPT</name>
<dbReference type="PANTHER" id="PTHR11533">
    <property type="entry name" value="PROTEASE M1 ZINC METALLOPROTEASE"/>
    <property type="match status" value="1"/>
</dbReference>
<dbReference type="GO" id="GO:0098552">
    <property type="term" value="C:side of membrane"/>
    <property type="evidence" value="ECO:0007669"/>
    <property type="project" value="UniProtKB-KW"/>
</dbReference>
<dbReference type="AlphaFoldDB" id="A0A182MRD1"/>
<dbReference type="GO" id="GO:0043171">
    <property type="term" value="P:peptide catabolic process"/>
    <property type="evidence" value="ECO:0007669"/>
    <property type="project" value="TreeGrafter"/>
</dbReference>
<feature type="domain" description="Aminopeptidase N-like N-terminal" evidence="6">
    <location>
        <begin position="77"/>
        <end position="199"/>
    </location>
</feature>
<dbReference type="InterPro" id="IPR034016">
    <property type="entry name" value="M1_APN-typ"/>
</dbReference>
<evidence type="ECO:0000256" key="1">
    <source>
        <dbReference type="ARBA" id="ARBA00004609"/>
    </source>
</evidence>
<dbReference type="GO" id="GO:0070006">
    <property type="term" value="F:metalloaminopeptidase activity"/>
    <property type="evidence" value="ECO:0007669"/>
    <property type="project" value="TreeGrafter"/>
</dbReference>
<comment type="subcellular location">
    <subcellularLocation>
        <location evidence="1">Cell membrane</location>
        <topology evidence="1">Lipid-anchor</topology>
        <topology evidence="1">GPI-anchor</topology>
    </subcellularLocation>
</comment>
<evidence type="ECO:0000259" key="5">
    <source>
        <dbReference type="Pfam" id="PF01433"/>
    </source>
</evidence>
<keyword evidence="4" id="KW-0732">Signal</keyword>
<evidence type="ECO:0000256" key="2">
    <source>
        <dbReference type="ARBA" id="ARBA00022622"/>
    </source>
</evidence>
<feature type="signal peptide" evidence="4">
    <location>
        <begin position="1"/>
        <end position="25"/>
    </location>
</feature>
<reference evidence="8" key="1">
    <citation type="submission" date="2013-09" db="EMBL/GenBank/DDBJ databases">
        <title>The Genome Sequence of Anopheles culicifacies species A.</title>
        <authorList>
            <consortium name="The Broad Institute Genomics Platform"/>
            <person name="Neafsey D.E."/>
            <person name="Besansky N."/>
            <person name="Howell P."/>
            <person name="Walton C."/>
            <person name="Young S.K."/>
            <person name="Zeng Q."/>
            <person name="Gargeya S."/>
            <person name="Fitzgerald M."/>
            <person name="Haas B."/>
            <person name="Abouelleil A."/>
            <person name="Allen A.W."/>
            <person name="Alvarado L."/>
            <person name="Arachchi H.M."/>
            <person name="Berlin A.M."/>
            <person name="Chapman S.B."/>
            <person name="Gainer-Dewar J."/>
            <person name="Goldberg J."/>
            <person name="Griggs A."/>
            <person name="Gujja S."/>
            <person name="Hansen M."/>
            <person name="Howarth C."/>
            <person name="Imamovic A."/>
            <person name="Ireland A."/>
            <person name="Larimer J."/>
            <person name="McCowan C."/>
            <person name="Murphy C."/>
            <person name="Pearson M."/>
            <person name="Poon T.W."/>
            <person name="Priest M."/>
            <person name="Roberts A."/>
            <person name="Saif S."/>
            <person name="Shea T."/>
            <person name="Sisk P."/>
            <person name="Sykes S."/>
            <person name="Wortman J."/>
            <person name="Nusbaum C."/>
            <person name="Birren B."/>
        </authorList>
    </citation>
    <scope>NUCLEOTIDE SEQUENCE [LARGE SCALE GENOMIC DNA]</scope>
    <source>
        <strain evidence="8">A-37</strain>
    </source>
</reference>
<evidence type="ECO:0000313" key="8">
    <source>
        <dbReference type="Proteomes" id="UP000075883"/>
    </source>
</evidence>
<dbReference type="VEuPathDB" id="VectorBase:ACUA024432"/>
<dbReference type="InterPro" id="IPR045357">
    <property type="entry name" value="Aminopeptidase_N-like_N"/>
</dbReference>
<dbReference type="STRING" id="139723.A0A182MRD1"/>
<protein>
    <submittedName>
        <fullName evidence="7">Uncharacterized protein</fullName>
    </submittedName>
</protein>
<dbReference type="EMBL" id="AXCM01005571">
    <property type="status" value="NOT_ANNOTATED_CDS"/>
    <property type="molecule type" value="Genomic_DNA"/>
</dbReference>
<feature type="domain" description="Aminopeptidase N-like N-terminal" evidence="6">
    <location>
        <begin position="221"/>
        <end position="292"/>
    </location>
</feature>
<organism evidence="7 8">
    <name type="scientific">Anopheles culicifacies</name>
    <dbReference type="NCBI Taxonomy" id="139723"/>
    <lineage>
        <taxon>Eukaryota</taxon>
        <taxon>Metazoa</taxon>
        <taxon>Ecdysozoa</taxon>
        <taxon>Arthropoda</taxon>
        <taxon>Hexapoda</taxon>
        <taxon>Insecta</taxon>
        <taxon>Pterygota</taxon>
        <taxon>Neoptera</taxon>
        <taxon>Endopterygota</taxon>
        <taxon>Diptera</taxon>
        <taxon>Nematocera</taxon>
        <taxon>Culicoidea</taxon>
        <taxon>Culicidae</taxon>
        <taxon>Anophelinae</taxon>
        <taxon>Anopheles</taxon>
        <taxon>culicifacies species complex</taxon>
    </lineage>
</organism>
<dbReference type="Gene3D" id="2.60.40.1730">
    <property type="entry name" value="tricorn interacting facor f3 domain"/>
    <property type="match status" value="1"/>
</dbReference>
<dbReference type="GO" id="GO:0042277">
    <property type="term" value="F:peptide binding"/>
    <property type="evidence" value="ECO:0007669"/>
    <property type="project" value="TreeGrafter"/>
</dbReference>
<dbReference type="PRINTS" id="PR00756">
    <property type="entry name" value="ALADIPTASE"/>
</dbReference>
<dbReference type="GO" id="GO:0005886">
    <property type="term" value="C:plasma membrane"/>
    <property type="evidence" value="ECO:0007669"/>
    <property type="project" value="UniProtKB-SubCell"/>
</dbReference>
<dbReference type="Proteomes" id="UP000075883">
    <property type="component" value="Unassembled WGS sequence"/>
</dbReference>
<dbReference type="Pfam" id="PF01433">
    <property type="entry name" value="Peptidase_M1"/>
    <property type="match status" value="1"/>
</dbReference>
<evidence type="ECO:0000256" key="4">
    <source>
        <dbReference type="SAM" id="SignalP"/>
    </source>
</evidence>
<keyword evidence="2" id="KW-0472">Membrane</keyword>
<dbReference type="InterPro" id="IPR014782">
    <property type="entry name" value="Peptidase_M1_dom"/>
</dbReference>
<dbReference type="EnsemblMetazoa" id="ACUA024432-RA">
    <property type="protein sequence ID" value="ACUA024432-PA"/>
    <property type="gene ID" value="ACUA024432"/>
</dbReference>
<dbReference type="InterPro" id="IPR042097">
    <property type="entry name" value="Aminopeptidase_N-like_N_sf"/>
</dbReference>
<evidence type="ECO:0000256" key="3">
    <source>
        <dbReference type="ARBA" id="ARBA00023288"/>
    </source>
</evidence>
<reference evidence="7" key="2">
    <citation type="submission" date="2020-05" db="UniProtKB">
        <authorList>
            <consortium name="EnsemblMetazoa"/>
        </authorList>
    </citation>
    <scope>IDENTIFICATION</scope>
    <source>
        <strain evidence="7">A-37</strain>
    </source>
</reference>
<dbReference type="GO" id="GO:0008270">
    <property type="term" value="F:zinc ion binding"/>
    <property type="evidence" value="ECO:0007669"/>
    <property type="project" value="InterPro"/>
</dbReference>
<accession>A0A182MRD1</accession>
<dbReference type="Pfam" id="PF17900">
    <property type="entry name" value="Peptidase_M1_N"/>
    <property type="match status" value="2"/>
</dbReference>
<feature type="domain" description="Peptidase M1 membrane alanine aminopeptidase" evidence="5">
    <location>
        <begin position="322"/>
        <end position="371"/>
    </location>
</feature>
<dbReference type="PANTHER" id="PTHR11533:SF290">
    <property type="entry name" value="AMINOPEPTIDASE"/>
    <property type="match status" value="1"/>
</dbReference>
<feature type="chain" id="PRO_5008128810" evidence="4">
    <location>
        <begin position="26"/>
        <end position="371"/>
    </location>
</feature>